<dbReference type="EC" id="1.4.3.-" evidence="12"/>
<feature type="active site" description="Proton acceptor" evidence="10">
    <location>
        <position position="187"/>
    </location>
</feature>
<dbReference type="AlphaFoldDB" id="A0A427XZF3"/>
<feature type="compositionally biased region" description="Low complexity" evidence="13">
    <location>
        <begin position="580"/>
        <end position="597"/>
    </location>
</feature>
<reference evidence="15 16" key="1">
    <citation type="submission" date="2018-11" db="EMBL/GenBank/DDBJ databases">
        <title>Genome sequence of Saitozyma podzolica DSM 27192.</title>
        <authorList>
            <person name="Aliyu H."/>
            <person name="Gorte O."/>
            <person name="Ochsenreither K."/>
        </authorList>
    </citation>
    <scope>NUCLEOTIDE SEQUENCE [LARGE SCALE GENOMIC DNA]</scope>
    <source>
        <strain evidence="15 16">DSM 27192</strain>
    </source>
</reference>
<keyword evidence="7 12" id="KW-0186">Copper</keyword>
<sequence>MELPEGAIVVPQVWPAGADDDKPSERKVFYTLYHRNPENNSPDSNHWGFPLPLVVWWDLWEQKVTSITYCYTGAEEDGRRLRTGPNTNPTQGYKSAEFFPELRGGSTRDDLKPLHVNQPEGPSFTVDGQLIQWQKWRFRVSFNYREGPVLHDVTYDGRRLFYRLSLSEMHVPYADPRPPLHLKQVFDFGDIGLGRSANSLENGFDCLGLMKYFDSSEVNSKGEGRVMKNVICCHEQDNGILWKHTNTPTGRAAVVRQRLLILQTIITVGNYDYIFAWQFDQVGGLHLDSRATGILSTSPIDPGKKSPFGTVVAPGVFGPSHQHFINLRIDPAIDGDNNTIVQEDVEACGLGPDDEHGIGFRVKQTPFKEAGYADANPLSGRVFKITNPNVINPISMSPVSYKLVPHPSQMRLAWRDGIIAKRAPFTQHHIWVTSYKDRELFAAGQYTNQSNGKAQGLEYFAGRRDNVDNTDIVLWHTFALTHIPRVEDFPVMPVETHMISLKPCNFFDANPALDVPLSNQAFNKSSTIDGPPSSCCGTGNAAPGGNGMQRKRTRKEMEEARSSEVGGVRESLNRQELGEATTRPDAAPAAPDQTNDASAPDWLGLLTTPAASSAYVWPDVFLQPVETGLELEAMMGDTTLPSLSASVTDQRLIQALENQAAVVQQGPDQEEGLQLYYYRFSGSTAIQPGVNRINLRLQRRTADSPTTSVPQPVAPDVPPSPSRALSDIFDTEGMPFTHIREPLFELFYRHLSQHFPAISRQRMNERLASGTMSQFLANCICALGARFVGDPQEPASQASGPFMAKALELVVPLTSLPATETTSGLILLAWASYGQGNDSGLWQFSGMAIRMGMDIGIHEVSEIYDSPQHVVRTRLLFWTLFITDRIIAFVTGRPASISEEVVEIPLPEDRDLSPDPARNTNEHPIELVEPVPFVYFVRLMIIVGRISNVLNGRRGKPRTLVTTPELESGLLDDLQVRLVQFFSTLPESLRWSADNFKHQHERGHSGMYLALHLWAHAVLALTYHPDLLKSASGTETPFSKSMSRNVQLALASSRQISECMVFADLVAKETYTSTPYLVQPLYVAGTALVQELGLMSRGNPAVVNPTDMFFVSLARQNFASLMKALCRMGEFWAAVDPVISILEKRSGMTRPDAKTRRNILISLPDHGLLRRFAADKNHPDNIAQPTDTSLRDSIARAQQNGPSEL</sequence>
<keyword evidence="8" id="KW-1015">Disulfide bond</keyword>
<feature type="region of interest" description="Disordered" evidence="13">
    <location>
        <begin position="1175"/>
        <end position="1205"/>
    </location>
</feature>
<dbReference type="InterPro" id="IPR000269">
    <property type="entry name" value="Cu_amine_oxidase"/>
</dbReference>
<dbReference type="Gene3D" id="3.10.450.40">
    <property type="match status" value="1"/>
</dbReference>
<dbReference type="GO" id="GO:0005507">
    <property type="term" value="F:copper ion binding"/>
    <property type="evidence" value="ECO:0007669"/>
    <property type="project" value="InterPro"/>
</dbReference>
<evidence type="ECO:0000256" key="6">
    <source>
        <dbReference type="ARBA" id="ARBA00023002"/>
    </source>
</evidence>
<dbReference type="Pfam" id="PF01179">
    <property type="entry name" value="Cu_amine_oxid"/>
    <property type="match status" value="1"/>
</dbReference>
<evidence type="ECO:0000256" key="9">
    <source>
        <dbReference type="ARBA" id="ARBA00023242"/>
    </source>
</evidence>
<dbReference type="PANTHER" id="PTHR10638">
    <property type="entry name" value="COPPER AMINE OXIDASE"/>
    <property type="match status" value="1"/>
</dbReference>
<feature type="compositionally biased region" description="Pro residues" evidence="13">
    <location>
        <begin position="712"/>
        <end position="721"/>
    </location>
</feature>
<protein>
    <recommendedName>
        <fullName evidence="12">Amine oxidase</fullName>
        <ecNumber evidence="12">1.4.3.-</ecNumber>
    </recommendedName>
</protein>
<dbReference type="InterPro" id="IPR049948">
    <property type="entry name" value="Cu_Am_ox_TPQ-bd"/>
</dbReference>
<dbReference type="PANTHER" id="PTHR10638:SF91">
    <property type="entry name" value="AMINE OXIDASE"/>
    <property type="match status" value="1"/>
</dbReference>
<evidence type="ECO:0000256" key="3">
    <source>
        <dbReference type="ARBA" id="ARBA00011738"/>
    </source>
</evidence>
<keyword evidence="6 12" id="KW-0560">Oxidoreductase</keyword>
<evidence type="ECO:0000256" key="2">
    <source>
        <dbReference type="ARBA" id="ARBA00007983"/>
    </source>
</evidence>
<dbReference type="GO" id="GO:0006351">
    <property type="term" value="P:DNA-templated transcription"/>
    <property type="evidence" value="ECO:0007669"/>
    <property type="project" value="InterPro"/>
</dbReference>
<dbReference type="InterPro" id="IPR036460">
    <property type="entry name" value="Cu_amine_oxidase_C_sf"/>
</dbReference>
<evidence type="ECO:0000313" key="15">
    <source>
        <dbReference type="EMBL" id="RSH84095.1"/>
    </source>
</evidence>
<evidence type="ECO:0000256" key="12">
    <source>
        <dbReference type="RuleBase" id="RU000672"/>
    </source>
</evidence>
<evidence type="ECO:0000256" key="10">
    <source>
        <dbReference type="PIRSR" id="PIRSR600269-50"/>
    </source>
</evidence>
<evidence type="ECO:0000256" key="13">
    <source>
        <dbReference type="SAM" id="MobiDB-lite"/>
    </source>
</evidence>
<feature type="modified residue" description="2',4',5'-topaquinone" evidence="11">
    <location>
        <position position="271"/>
    </location>
</feature>
<comment type="cofactor">
    <cofactor evidence="1">
        <name>Cu cation</name>
        <dbReference type="ChEBI" id="CHEBI:23378"/>
    </cofactor>
</comment>
<dbReference type="InterPro" id="IPR007219">
    <property type="entry name" value="XnlR_reg_dom"/>
</dbReference>
<keyword evidence="5 10" id="KW-0801">TPQ</keyword>
<dbReference type="Gene3D" id="2.70.98.20">
    <property type="entry name" value="Copper amine oxidase, catalytic domain"/>
    <property type="match status" value="1"/>
</dbReference>
<dbReference type="InterPro" id="IPR016182">
    <property type="entry name" value="Cu_amine_oxidase_N-reg"/>
</dbReference>
<comment type="cofactor">
    <cofactor evidence="12">
        <name>Cu cation</name>
        <dbReference type="ChEBI" id="CHEBI:23378"/>
    </cofactor>
    <text evidence="12">Contains 1 topaquinone per subunit.</text>
</comment>
<evidence type="ECO:0000256" key="4">
    <source>
        <dbReference type="ARBA" id="ARBA00022723"/>
    </source>
</evidence>
<gene>
    <name evidence="15" type="ORF">EHS25_005340</name>
</gene>
<accession>A0A427XZF3</accession>
<dbReference type="SMART" id="SM00906">
    <property type="entry name" value="Fungal_trans"/>
    <property type="match status" value="1"/>
</dbReference>
<dbReference type="SUPFAM" id="SSF49998">
    <property type="entry name" value="Amine oxidase catalytic domain"/>
    <property type="match status" value="1"/>
</dbReference>
<dbReference type="CDD" id="cd12148">
    <property type="entry name" value="fungal_TF_MHR"/>
    <property type="match status" value="1"/>
</dbReference>
<evidence type="ECO:0000259" key="14">
    <source>
        <dbReference type="SMART" id="SM00906"/>
    </source>
</evidence>
<dbReference type="FunFam" id="2.70.98.20:FF:000001">
    <property type="entry name" value="Amine oxidase"/>
    <property type="match status" value="1"/>
</dbReference>
<dbReference type="GO" id="GO:0048038">
    <property type="term" value="F:quinone binding"/>
    <property type="evidence" value="ECO:0007669"/>
    <property type="project" value="InterPro"/>
</dbReference>
<dbReference type="GO" id="GO:0008270">
    <property type="term" value="F:zinc ion binding"/>
    <property type="evidence" value="ECO:0007669"/>
    <property type="project" value="InterPro"/>
</dbReference>
<dbReference type="Proteomes" id="UP000279259">
    <property type="component" value="Unassembled WGS sequence"/>
</dbReference>
<dbReference type="GO" id="GO:0008131">
    <property type="term" value="F:primary methylamine oxidase activity"/>
    <property type="evidence" value="ECO:0007669"/>
    <property type="project" value="InterPro"/>
</dbReference>
<comment type="subunit">
    <text evidence="3">Homodimer.</text>
</comment>
<feature type="region of interest" description="Disordered" evidence="13">
    <location>
        <begin position="524"/>
        <end position="598"/>
    </location>
</feature>
<dbReference type="Pfam" id="PF04082">
    <property type="entry name" value="Fungal_trans"/>
    <property type="match status" value="1"/>
</dbReference>
<feature type="compositionally biased region" description="Polar residues" evidence="13">
    <location>
        <begin position="1196"/>
        <end position="1205"/>
    </location>
</feature>
<dbReference type="SUPFAM" id="SSF54416">
    <property type="entry name" value="Amine oxidase N-terminal region"/>
    <property type="match status" value="1"/>
</dbReference>
<evidence type="ECO:0000313" key="16">
    <source>
        <dbReference type="Proteomes" id="UP000279259"/>
    </source>
</evidence>
<dbReference type="GO" id="GO:0003677">
    <property type="term" value="F:DNA binding"/>
    <property type="evidence" value="ECO:0007669"/>
    <property type="project" value="InterPro"/>
</dbReference>
<dbReference type="GO" id="GO:0009308">
    <property type="term" value="P:amine metabolic process"/>
    <property type="evidence" value="ECO:0007669"/>
    <property type="project" value="UniProtKB-UniRule"/>
</dbReference>
<feature type="active site" description="Schiff-base intermediate with substrate; via topaquinone" evidence="10">
    <location>
        <position position="271"/>
    </location>
</feature>
<dbReference type="InterPro" id="IPR015798">
    <property type="entry name" value="Cu_amine_oxidase_C"/>
</dbReference>
<organism evidence="15 16">
    <name type="scientific">Saitozyma podzolica</name>
    <dbReference type="NCBI Taxonomy" id="1890683"/>
    <lineage>
        <taxon>Eukaryota</taxon>
        <taxon>Fungi</taxon>
        <taxon>Dikarya</taxon>
        <taxon>Basidiomycota</taxon>
        <taxon>Agaricomycotina</taxon>
        <taxon>Tremellomycetes</taxon>
        <taxon>Tremellales</taxon>
        <taxon>Trimorphomycetaceae</taxon>
        <taxon>Saitozyma</taxon>
    </lineage>
</organism>
<feature type="domain" description="Xylanolytic transcriptional activator regulatory" evidence="14">
    <location>
        <begin position="841"/>
        <end position="913"/>
    </location>
</feature>
<feature type="region of interest" description="Disordered" evidence="13">
    <location>
        <begin position="701"/>
        <end position="722"/>
    </location>
</feature>
<dbReference type="STRING" id="1890683.A0A427XZF3"/>
<keyword evidence="16" id="KW-1185">Reference proteome</keyword>
<keyword evidence="4 12" id="KW-0479">Metal-binding</keyword>
<dbReference type="OrthoDB" id="2428527at2759"/>
<evidence type="ECO:0000256" key="7">
    <source>
        <dbReference type="ARBA" id="ARBA00023008"/>
    </source>
</evidence>
<evidence type="ECO:0000256" key="8">
    <source>
        <dbReference type="ARBA" id="ARBA00023157"/>
    </source>
</evidence>
<dbReference type="PROSITE" id="PS01164">
    <property type="entry name" value="COPPER_AMINE_OXID_1"/>
    <property type="match status" value="1"/>
</dbReference>
<proteinExistence type="inferred from homology"/>
<name>A0A427XZF3_9TREE</name>
<comment type="caution">
    <text evidence="15">The sequence shown here is derived from an EMBL/GenBank/DDBJ whole genome shotgun (WGS) entry which is preliminary data.</text>
</comment>
<dbReference type="EMBL" id="RSCD01000022">
    <property type="protein sequence ID" value="RSH84095.1"/>
    <property type="molecule type" value="Genomic_DNA"/>
</dbReference>
<evidence type="ECO:0000256" key="5">
    <source>
        <dbReference type="ARBA" id="ARBA00022772"/>
    </source>
</evidence>
<keyword evidence="9" id="KW-0539">Nucleus</keyword>
<comment type="PTM">
    <text evidence="11 12">Topaquinone (TPQ) is generated by copper-dependent autoxidation of a specific tyrosyl residue.</text>
</comment>
<evidence type="ECO:0000256" key="1">
    <source>
        <dbReference type="ARBA" id="ARBA00001935"/>
    </source>
</evidence>
<comment type="similarity">
    <text evidence="2 12">Belongs to the copper/topaquinone oxidase family.</text>
</comment>
<evidence type="ECO:0000256" key="11">
    <source>
        <dbReference type="PIRSR" id="PIRSR600269-51"/>
    </source>
</evidence>